<protein>
    <recommendedName>
        <fullName evidence="8">Inositol-1-monophosphatase</fullName>
        <ecNumber evidence="8">3.1.3.25</ecNumber>
    </recommendedName>
</protein>
<keyword evidence="6 7" id="KW-0460">Magnesium</keyword>
<dbReference type="PROSITE" id="PS00629">
    <property type="entry name" value="IMP_1"/>
    <property type="match status" value="1"/>
</dbReference>
<dbReference type="Gene3D" id="3.40.190.80">
    <property type="match status" value="1"/>
</dbReference>
<evidence type="ECO:0000256" key="7">
    <source>
        <dbReference type="PIRSR" id="PIRSR600760-2"/>
    </source>
</evidence>
<dbReference type="VEuPathDB" id="TriTrypDB:Lsey_0032_0330"/>
<evidence type="ECO:0000313" key="10">
    <source>
        <dbReference type="Proteomes" id="UP000038009"/>
    </source>
</evidence>
<dbReference type="SUPFAM" id="SSF56655">
    <property type="entry name" value="Carbohydrate phosphatase"/>
    <property type="match status" value="1"/>
</dbReference>
<comment type="cofactor">
    <cofactor evidence="1 7 8">
        <name>Mg(2+)</name>
        <dbReference type="ChEBI" id="CHEBI:18420"/>
    </cofactor>
</comment>
<dbReference type="Proteomes" id="UP000038009">
    <property type="component" value="Unassembled WGS sequence"/>
</dbReference>
<keyword evidence="10" id="KW-1185">Reference proteome</keyword>
<dbReference type="Pfam" id="PF00459">
    <property type="entry name" value="Inositol_P"/>
    <property type="match status" value="1"/>
</dbReference>
<comment type="pathway">
    <text evidence="2 8">Polyol metabolism; myo-inositol biosynthesis; myo-inositol from D-glucose 6-phosphate: step 2/2.</text>
</comment>
<feature type="binding site" evidence="7">
    <location>
        <position position="99"/>
    </location>
    <ligand>
        <name>Mg(2+)</name>
        <dbReference type="ChEBI" id="CHEBI:18420"/>
        <label>1</label>
        <note>catalytic</note>
    </ligand>
</feature>
<dbReference type="EMBL" id="LJSK01000032">
    <property type="protein sequence ID" value="KPI89089.1"/>
    <property type="molecule type" value="Genomic_DNA"/>
</dbReference>
<dbReference type="FunFam" id="3.30.540.10:FF:000003">
    <property type="entry name" value="Inositol-1-monophosphatase"/>
    <property type="match status" value="1"/>
</dbReference>
<feature type="binding site" evidence="7">
    <location>
        <position position="80"/>
    </location>
    <ligand>
        <name>Mg(2+)</name>
        <dbReference type="ChEBI" id="CHEBI:18420"/>
        <label>1</label>
        <note>catalytic</note>
    </ligand>
</feature>
<feature type="binding site" evidence="7">
    <location>
        <position position="227"/>
    </location>
    <ligand>
        <name>Mg(2+)</name>
        <dbReference type="ChEBI" id="CHEBI:18420"/>
        <label>1</label>
        <note>catalytic</note>
    </ligand>
</feature>
<dbReference type="OMA" id="QTIHYGR"/>
<evidence type="ECO:0000256" key="8">
    <source>
        <dbReference type="RuleBase" id="RU364068"/>
    </source>
</evidence>
<reference evidence="9 10" key="1">
    <citation type="journal article" date="2015" name="PLoS Pathog.">
        <title>Leptomonas seymouri: Adaptations to the Dixenous Life Cycle Analyzed by Genome Sequencing, Transcriptome Profiling and Co-infection with Leishmania donovani.</title>
        <authorList>
            <person name="Kraeva N."/>
            <person name="Butenko A."/>
            <person name="Hlavacova J."/>
            <person name="Kostygov A."/>
            <person name="Myskova J."/>
            <person name="Grybchuk D."/>
            <person name="Lestinova T."/>
            <person name="Votypka J."/>
            <person name="Volf P."/>
            <person name="Opperdoes F."/>
            <person name="Flegontov P."/>
            <person name="Lukes J."/>
            <person name="Yurchenko V."/>
        </authorList>
    </citation>
    <scope>NUCLEOTIDE SEQUENCE [LARGE SCALE GENOMIC DNA]</scope>
    <source>
        <strain evidence="9 10">ATCC 30220</strain>
    </source>
</reference>
<dbReference type="OrthoDB" id="10254945at2759"/>
<evidence type="ECO:0000256" key="2">
    <source>
        <dbReference type="ARBA" id="ARBA00005152"/>
    </source>
</evidence>
<dbReference type="CDD" id="cd01639">
    <property type="entry name" value="IMPase"/>
    <property type="match status" value="1"/>
</dbReference>
<dbReference type="InterPro" id="IPR000760">
    <property type="entry name" value="Inositol_monophosphatase-like"/>
</dbReference>
<comment type="caution">
    <text evidence="9">The sequence shown here is derived from an EMBL/GenBank/DDBJ whole genome shotgun (WGS) entry which is preliminary data.</text>
</comment>
<keyword evidence="4 7" id="KW-0479">Metal-binding</keyword>
<evidence type="ECO:0000256" key="4">
    <source>
        <dbReference type="ARBA" id="ARBA00022723"/>
    </source>
</evidence>
<dbReference type="GO" id="GO:0008934">
    <property type="term" value="F:inositol monophosphate 1-phosphatase activity"/>
    <property type="evidence" value="ECO:0007669"/>
    <property type="project" value="InterPro"/>
</dbReference>
<dbReference type="PRINTS" id="PR00377">
    <property type="entry name" value="IMPHPHTASES"/>
</dbReference>
<proteinExistence type="inferred from homology"/>
<evidence type="ECO:0000256" key="1">
    <source>
        <dbReference type="ARBA" id="ARBA00001946"/>
    </source>
</evidence>
<dbReference type="GO" id="GO:0006021">
    <property type="term" value="P:inositol biosynthetic process"/>
    <property type="evidence" value="ECO:0007669"/>
    <property type="project" value="UniProtKB-UniPathway"/>
</dbReference>
<dbReference type="Gene3D" id="3.30.540.10">
    <property type="entry name" value="Fructose-1,6-Bisphosphatase, subunit A, domain 1"/>
    <property type="match status" value="1"/>
</dbReference>
<dbReference type="PANTHER" id="PTHR20854:SF22">
    <property type="entry name" value="INOSITOL-1-MONOPHOSPHATASE"/>
    <property type="match status" value="1"/>
</dbReference>
<dbReference type="PANTHER" id="PTHR20854">
    <property type="entry name" value="INOSITOL MONOPHOSPHATASE"/>
    <property type="match status" value="1"/>
</dbReference>
<dbReference type="InterPro" id="IPR020583">
    <property type="entry name" value="Inositol_monoP_metal-BS"/>
</dbReference>
<dbReference type="FunFam" id="3.40.190.80:FF:000002">
    <property type="entry name" value="Inositol-1-monophosphatase"/>
    <property type="match status" value="1"/>
</dbReference>
<accession>A0A0N0P7R4</accession>
<dbReference type="PROSITE" id="PS00630">
    <property type="entry name" value="IMP_2"/>
    <property type="match status" value="1"/>
</dbReference>
<dbReference type="AlphaFoldDB" id="A0A0N0P7R4"/>
<dbReference type="InterPro" id="IPR020550">
    <property type="entry name" value="Inositol_monophosphatase_CS"/>
</dbReference>
<dbReference type="EC" id="3.1.3.25" evidence="8"/>
<dbReference type="InterPro" id="IPR033942">
    <property type="entry name" value="IMPase"/>
</dbReference>
<dbReference type="GO" id="GO:0007165">
    <property type="term" value="P:signal transduction"/>
    <property type="evidence" value="ECO:0007669"/>
    <property type="project" value="TreeGrafter"/>
</dbReference>
<name>A0A0N0P7R4_LEPSE</name>
<comment type="catalytic activity">
    <reaction evidence="8">
        <text>a myo-inositol phosphate + H2O = myo-inositol + phosphate</text>
        <dbReference type="Rhea" id="RHEA:24056"/>
        <dbReference type="ChEBI" id="CHEBI:15377"/>
        <dbReference type="ChEBI" id="CHEBI:17268"/>
        <dbReference type="ChEBI" id="CHEBI:43474"/>
        <dbReference type="ChEBI" id="CHEBI:84139"/>
        <dbReference type="EC" id="3.1.3.25"/>
    </reaction>
</comment>
<keyword evidence="5 8" id="KW-0378">Hydrolase</keyword>
<feature type="binding site" evidence="7">
    <location>
        <position position="100"/>
    </location>
    <ligand>
        <name>Mg(2+)</name>
        <dbReference type="ChEBI" id="CHEBI:18420"/>
        <label>1</label>
        <note>catalytic</note>
    </ligand>
</feature>
<dbReference type="GO" id="GO:0046854">
    <property type="term" value="P:phosphatidylinositol phosphate biosynthetic process"/>
    <property type="evidence" value="ECO:0007669"/>
    <property type="project" value="InterPro"/>
</dbReference>
<evidence type="ECO:0000313" key="9">
    <source>
        <dbReference type="EMBL" id="KPI89089.1"/>
    </source>
</evidence>
<evidence type="ECO:0000256" key="3">
    <source>
        <dbReference type="ARBA" id="ARBA00009759"/>
    </source>
</evidence>
<sequence>MAHAILTDEELDTAMELALRAAHAAATIINSFIDERASNALDINTKSSSVDLVTQYDRQCEEEVLHILRSGTPSYGILSEETHSSDALGDGPTWIVDPIDGTTSFVHGMYDFSVSIALAVNREAVLGVVNAPRLQEVFAAIKGRGAYRNGQRIHVSSPASLRECIIFMHVSYNRSEAAVKAVVGMQAELAKYPVHSIRNNGSCALDMCSVAAGRADAYWEVGVQAWDMAAGAIIIREAGGVVHDIEDADTFDLTRQGMCCGCSKEITRHGLELAKKYNYRNAVLGSPT</sequence>
<evidence type="ECO:0000256" key="5">
    <source>
        <dbReference type="ARBA" id="ARBA00022801"/>
    </source>
</evidence>
<dbReference type="UniPathway" id="UPA00823">
    <property type="reaction ID" value="UER00788"/>
</dbReference>
<comment type="similarity">
    <text evidence="3 8">Belongs to the inositol monophosphatase superfamily.</text>
</comment>
<feature type="binding site" evidence="7">
    <location>
        <position position="97"/>
    </location>
    <ligand>
        <name>Mg(2+)</name>
        <dbReference type="ChEBI" id="CHEBI:18420"/>
        <label>1</label>
        <note>catalytic</note>
    </ligand>
</feature>
<gene>
    <name evidence="9" type="ORF">ABL78_1825</name>
</gene>
<organism evidence="9 10">
    <name type="scientific">Leptomonas seymouri</name>
    <dbReference type="NCBI Taxonomy" id="5684"/>
    <lineage>
        <taxon>Eukaryota</taxon>
        <taxon>Discoba</taxon>
        <taxon>Euglenozoa</taxon>
        <taxon>Kinetoplastea</taxon>
        <taxon>Metakinetoplastina</taxon>
        <taxon>Trypanosomatida</taxon>
        <taxon>Trypanosomatidae</taxon>
        <taxon>Leishmaniinae</taxon>
        <taxon>Leptomonas</taxon>
    </lineage>
</organism>
<dbReference type="GO" id="GO:0046872">
    <property type="term" value="F:metal ion binding"/>
    <property type="evidence" value="ECO:0007669"/>
    <property type="project" value="UniProtKB-KW"/>
</dbReference>
<evidence type="ECO:0000256" key="6">
    <source>
        <dbReference type="ARBA" id="ARBA00022842"/>
    </source>
</evidence>